<evidence type="ECO:0000313" key="1">
    <source>
        <dbReference type="EMBL" id="MFD0920006.1"/>
    </source>
</evidence>
<sequence length="66" mass="7180">MSTEIKPNIGRALPVALTEAGRSLLDQADGIVLDVDDRMTADLAPDDVRRLASLLTTCVRNLRSCR</sequence>
<dbReference type="Proteomes" id="UP001597018">
    <property type="component" value="Unassembled WGS sequence"/>
</dbReference>
<accession>A0ABW3FTG8</accession>
<protein>
    <submittedName>
        <fullName evidence="1">Uncharacterized protein</fullName>
    </submittedName>
</protein>
<proteinExistence type="predicted"/>
<dbReference type="EMBL" id="JBHTIW010000005">
    <property type="protein sequence ID" value="MFD0920006.1"/>
    <property type="molecule type" value="Genomic_DNA"/>
</dbReference>
<dbReference type="InterPro" id="IPR036390">
    <property type="entry name" value="WH_DNA-bd_sf"/>
</dbReference>
<dbReference type="SUPFAM" id="SSF46785">
    <property type="entry name" value="Winged helix' DNA-binding domain"/>
    <property type="match status" value="1"/>
</dbReference>
<organism evidence="1 2">
    <name type="scientific">Saccharopolyspora rosea</name>
    <dbReference type="NCBI Taxonomy" id="524884"/>
    <lineage>
        <taxon>Bacteria</taxon>
        <taxon>Bacillati</taxon>
        <taxon>Actinomycetota</taxon>
        <taxon>Actinomycetes</taxon>
        <taxon>Pseudonocardiales</taxon>
        <taxon>Pseudonocardiaceae</taxon>
        <taxon>Saccharopolyspora</taxon>
    </lineage>
</organism>
<gene>
    <name evidence="1" type="ORF">ACFQ16_09655</name>
</gene>
<dbReference type="Gene3D" id="1.10.10.10">
    <property type="entry name" value="Winged helix-like DNA-binding domain superfamily/Winged helix DNA-binding domain"/>
    <property type="match status" value="1"/>
</dbReference>
<reference evidence="2" key="1">
    <citation type="journal article" date="2019" name="Int. J. Syst. Evol. Microbiol.">
        <title>The Global Catalogue of Microorganisms (GCM) 10K type strain sequencing project: providing services to taxonomists for standard genome sequencing and annotation.</title>
        <authorList>
            <consortium name="The Broad Institute Genomics Platform"/>
            <consortium name="The Broad Institute Genome Sequencing Center for Infectious Disease"/>
            <person name="Wu L."/>
            <person name="Ma J."/>
        </authorList>
    </citation>
    <scope>NUCLEOTIDE SEQUENCE [LARGE SCALE GENOMIC DNA]</scope>
    <source>
        <strain evidence="2">CCUG 56401</strain>
    </source>
</reference>
<name>A0ABW3FTG8_9PSEU</name>
<evidence type="ECO:0000313" key="2">
    <source>
        <dbReference type="Proteomes" id="UP001597018"/>
    </source>
</evidence>
<dbReference type="RefSeq" id="WP_263247509.1">
    <property type="nucleotide sequence ID" value="NZ_BAABLT010000008.1"/>
</dbReference>
<dbReference type="InterPro" id="IPR036388">
    <property type="entry name" value="WH-like_DNA-bd_sf"/>
</dbReference>
<keyword evidence="2" id="KW-1185">Reference proteome</keyword>
<comment type="caution">
    <text evidence="1">The sequence shown here is derived from an EMBL/GenBank/DDBJ whole genome shotgun (WGS) entry which is preliminary data.</text>
</comment>